<proteinExistence type="predicted"/>
<dbReference type="EMBL" id="SMOL01000160">
    <property type="protein sequence ID" value="KAB2624946.1"/>
    <property type="molecule type" value="Genomic_DNA"/>
</dbReference>
<comment type="caution">
    <text evidence="1">The sequence shown here is derived from an EMBL/GenBank/DDBJ whole genome shotgun (WGS) entry which is preliminary data.</text>
</comment>
<keyword evidence="1" id="KW-0560">Oxidoreductase</keyword>
<protein>
    <submittedName>
        <fullName evidence="1">Alpha-ketoglutarate-dependent dioxygenase alkB</fullName>
    </submittedName>
</protein>
<evidence type="ECO:0000313" key="2">
    <source>
        <dbReference type="Proteomes" id="UP000327157"/>
    </source>
</evidence>
<organism evidence="1 2">
    <name type="scientific">Pyrus ussuriensis x Pyrus communis</name>
    <dbReference type="NCBI Taxonomy" id="2448454"/>
    <lineage>
        <taxon>Eukaryota</taxon>
        <taxon>Viridiplantae</taxon>
        <taxon>Streptophyta</taxon>
        <taxon>Embryophyta</taxon>
        <taxon>Tracheophyta</taxon>
        <taxon>Spermatophyta</taxon>
        <taxon>Magnoliopsida</taxon>
        <taxon>eudicotyledons</taxon>
        <taxon>Gunneridae</taxon>
        <taxon>Pentapetalae</taxon>
        <taxon>rosids</taxon>
        <taxon>fabids</taxon>
        <taxon>Rosales</taxon>
        <taxon>Rosaceae</taxon>
        <taxon>Amygdaloideae</taxon>
        <taxon>Maleae</taxon>
        <taxon>Pyrus</taxon>
    </lineage>
</organism>
<keyword evidence="2" id="KW-1185">Reference proteome</keyword>
<dbReference type="GO" id="GO:0051213">
    <property type="term" value="F:dioxygenase activity"/>
    <property type="evidence" value="ECO:0007669"/>
    <property type="project" value="UniProtKB-KW"/>
</dbReference>
<name>A0A5N5HA91_9ROSA</name>
<reference evidence="1 2" key="3">
    <citation type="submission" date="2019-11" db="EMBL/GenBank/DDBJ databases">
        <title>A de novo genome assembly of a pear dwarfing rootstock.</title>
        <authorList>
            <person name="Wang F."/>
            <person name="Wang J."/>
            <person name="Li S."/>
            <person name="Zhang Y."/>
            <person name="Fang M."/>
            <person name="Ma L."/>
            <person name="Zhao Y."/>
            <person name="Jiang S."/>
        </authorList>
    </citation>
    <scope>NUCLEOTIDE SEQUENCE [LARGE SCALE GENOMIC DNA]</scope>
    <source>
        <strain evidence="1">S2</strain>
        <tissue evidence="1">Leaf</tissue>
    </source>
</reference>
<dbReference type="Proteomes" id="UP000327157">
    <property type="component" value="Chromosome 16"/>
</dbReference>
<evidence type="ECO:0000313" key="1">
    <source>
        <dbReference type="EMBL" id="KAB2624946.1"/>
    </source>
</evidence>
<dbReference type="AlphaFoldDB" id="A0A5N5HA91"/>
<accession>A0A5N5HA91</accession>
<keyword evidence="1" id="KW-0223">Dioxygenase</keyword>
<sequence>MLLKRHNFSIFSISEYPRHASTMKAFPRFLAISRTSPLRRNIAVGGSSLSFPPKRKITFVDEQPGSKNKNEMATSCLR</sequence>
<reference evidence="1 2" key="1">
    <citation type="submission" date="2019-09" db="EMBL/GenBank/DDBJ databases">
        <authorList>
            <person name="Ou C."/>
        </authorList>
    </citation>
    <scope>NUCLEOTIDE SEQUENCE [LARGE SCALE GENOMIC DNA]</scope>
    <source>
        <strain evidence="1">S2</strain>
        <tissue evidence="1">Leaf</tissue>
    </source>
</reference>
<gene>
    <name evidence="1" type="ORF">D8674_016606</name>
</gene>
<reference evidence="2" key="2">
    <citation type="submission" date="2019-10" db="EMBL/GenBank/DDBJ databases">
        <title>A de novo genome assembly of a pear dwarfing rootstock.</title>
        <authorList>
            <person name="Wang F."/>
            <person name="Wang J."/>
            <person name="Li S."/>
            <person name="Zhang Y."/>
            <person name="Fang M."/>
            <person name="Ma L."/>
            <person name="Zhao Y."/>
            <person name="Jiang S."/>
        </authorList>
    </citation>
    <scope>NUCLEOTIDE SEQUENCE [LARGE SCALE GENOMIC DNA]</scope>
</reference>